<name>A0A1A8ZS64_9ACTN</name>
<evidence type="ECO:0000313" key="1">
    <source>
        <dbReference type="EMBL" id="SBT46964.1"/>
    </source>
</evidence>
<reference evidence="1 2" key="1">
    <citation type="submission" date="2016-06" db="EMBL/GenBank/DDBJ databases">
        <authorList>
            <person name="Kjaerup R.B."/>
            <person name="Dalgaard T.S."/>
            <person name="Juul-Madsen H.R."/>
        </authorList>
    </citation>
    <scope>NUCLEOTIDE SEQUENCE [LARGE SCALE GENOMIC DNA]</scope>
    <source>
        <strain evidence="1 2">DSM 45248</strain>
    </source>
</reference>
<keyword evidence="2" id="KW-1185">Reference proteome</keyword>
<evidence type="ECO:0008006" key="3">
    <source>
        <dbReference type="Google" id="ProtNLM"/>
    </source>
</evidence>
<accession>A0A1A8ZS64</accession>
<proteinExistence type="predicted"/>
<dbReference type="PATRIC" id="fig|299146.4.peg.2866"/>
<gene>
    <name evidence="1" type="ORF">GA0070621_2764</name>
</gene>
<protein>
    <recommendedName>
        <fullName evidence="3">NLI interacting factor-like phosphatase</fullName>
    </recommendedName>
</protein>
<sequence length="117" mass="12993">MSPVWLLDVDGVVNVARPGWGAPLPRSGNAYSSATAYRMRWAPTLIERIRLLHGSGKIEIRWCSTLCAEAEQIERLFGLPRLERSWYHEVSAATAPAAKLNAARAVLKPRTAPDLDR</sequence>
<dbReference type="RefSeq" id="WP_167666882.1">
    <property type="nucleotide sequence ID" value="NZ_LT594324.1"/>
</dbReference>
<evidence type="ECO:0000313" key="2">
    <source>
        <dbReference type="Proteomes" id="UP000198765"/>
    </source>
</evidence>
<dbReference type="EMBL" id="LT594324">
    <property type="protein sequence ID" value="SBT46964.1"/>
    <property type="molecule type" value="Genomic_DNA"/>
</dbReference>
<dbReference type="AlphaFoldDB" id="A0A1A8ZS64"/>
<organism evidence="1 2">
    <name type="scientific">Micromonospora narathiwatensis</name>
    <dbReference type="NCBI Taxonomy" id="299146"/>
    <lineage>
        <taxon>Bacteria</taxon>
        <taxon>Bacillati</taxon>
        <taxon>Actinomycetota</taxon>
        <taxon>Actinomycetes</taxon>
        <taxon>Micromonosporales</taxon>
        <taxon>Micromonosporaceae</taxon>
        <taxon>Micromonospora</taxon>
    </lineage>
</organism>
<dbReference type="Proteomes" id="UP000198765">
    <property type="component" value="Chromosome I"/>
</dbReference>